<evidence type="ECO:0000256" key="2">
    <source>
        <dbReference type="SAM" id="SignalP"/>
    </source>
</evidence>
<comment type="caution">
    <text evidence="3">The sequence shown here is derived from an EMBL/GenBank/DDBJ whole genome shotgun (WGS) entry which is preliminary data.</text>
</comment>
<protein>
    <submittedName>
        <fullName evidence="3">Uncharacterized protein</fullName>
    </submittedName>
</protein>
<accession>A0A3M0L2S6</accession>
<gene>
    <name evidence="3" type="ORF">DUI87_03425</name>
</gene>
<keyword evidence="1" id="KW-0812">Transmembrane</keyword>
<keyword evidence="1" id="KW-0472">Membrane</keyword>
<sequence>MMEPVQRQSPVLRKFHLLLSILLLASLAAPVSGWLVPQPKANVWVTLARAMGQDVHKAIQSIRGMVEDIKKETGDWLSGMFGNWGISGWVGSIIKSVLLVLFIIVLILIMICIVRKMLNKLISSTTHSPSVNRVAMSSVPEWEEDIEWEEDMELKEDLEEDRDLEEEPQVEWPVQLEWFDEACPDSEHRPPPFQFSSS</sequence>
<dbReference type="EMBL" id="QRBI01000094">
    <property type="protein sequence ID" value="RMC19859.1"/>
    <property type="molecule type" value="Genomic_DNA"/>
</dbReference>
<proteinExistence type="predicted"/>
<evidence type="ECO:0000256" key="1">
    <source>
        <dbReference type="SAM" id="Phobius"/>
    </source>
</evidence>
<dbReference type="Proteomes" id="UP000269221">
    <property type="component" value="Unassembled WGS sequence"/>
</dbReference>
<name>A0A3M0L2S6_HIRRU</name>
<keyword evidence="2" id="KW-0732">Signal</keyword>
<feature type="signal peptide" evidence="2">
    <location>
        <begin position="1"/>
        <end position="33"/>
    </location>
</feature>
<feature type="chain" id="PRO_5018227791" evidence="2">
    <location>
        <begin position="34"/>
        <end position="198"/>
    </location>
</feature>
<evidence type="ECO:0000313" key="4">
    <source>
        <dbReference type="Proteomes" id="UP000269221"/>
    </source>
</evidence>
<keyword evidence="4" id="KW-1185">Reference proteome</keyword>
<dbReference type="AlphaFoldDB" id="A0A3M0L2S6"/>
<feature type="transmembrane region" description="Helical" evidence="1">
    <location>
        <begin position="86"/>
        <end position="114"/>
    </location>
</feature>
<reference evidence="3 4" key="1">
    <citation type="submission" date="2018-07" db="EMBL/GenBank/DDBJ databases">
        <title>A high quality draft genome assembly of the barn swallow (H. rustica rustica).</title>
        <authorList>
            <person name="Formenti G."/>
            <person name="Chiara M."/>
            <person name="Poveda L."/>
            <person name="Francoijs K.-J."/>
            <person name="Bonisoli-Alquati A."/>
            <person name="Canova L."/>
            <person name="Gianfranceschi L."/>
            <person name="Horner D.S."/>
            <person name="Saino N."/>
        </authorList>
    </citation>
    <scope>NUCLEOTIDE SEQUENCE [LARGE SCALE GENOMIC DNA]</scope>
    <source>
        <strain evidence="3">Chelidonia</strain>
        <tissue evidence="3">Blood</tissue>
    </source>
</reference>
<organism evidence="3 4">
    <name type="scientific">Hirundo rustica rustica</name>
    <dbReference type="NCBI Taxonomy" id="333673"/>
    <lineage>
        <taxon>Eukaryota</taxon>
        <taxon>Metazoa</taxon>
        <taxon>Chordata</taxon>
        <taxon>Craniata</taxon>
        <taxon>Vertebrata</taxon>
        <taxon>Euteleostomi</taxon>
        <taxon>Archelosauria</taxon>
        <taxon>Archosauria</taxon>
        <taxon>Dinosauria</taxon>
        <taxon>Saurischia</taxon>
        <taxon>Theropoda</taxon>
        <taxon>Coelurosauria</taxon>
        <taxon>Aves</taxon>
        <taxon>Neognathae</taxon>
        <taxon>Neoaves</taxon>
        <taxon>Telluraves</taxon>
        <taxon>Australaves</taxon>
        <taxon>Passeriformes</taxon>
        <taxon>Sylvioidea</taxon>
        <taxon>Hirundinidae</taxon>
        <taxon>Hirundo</taxon>
    </lineage>
</organism>
<keyword evidence="1" id="KW-1133">Transmembrane helix</keyword>
<evidence type="ECO:0000313" key="3">
    <source>
        <dbReference type="EMBL" id="RMC19859.1"/>
    </source>
</evidence>